<accession>A0ABQ9X9U9</accession>
<feature type="transmembrane region" description="Helical" evidence="12">
    <location>
        <begin position="182"/>
        <end position="202"/>
    </location>
</feature>
<evidence type="ECO:0000313" key="13">
    <source>
        <dbReference type="EMBL" id="KAK2948179.1"/>
    </source>
</evidence>
<keyword evidence="13" id="KW-0012">Acyltransferase</keyword>
<dbReference type="InterPro" id="IPR030457">
    <property type="entry name" value="ELO_CS"/>
</dbReference>
<protein>
    <recommendedName>
        <fullName evidence="12">Elongation of fatty acids protein</fullName>
        <ecNumber evidence="12">2.3.1.-</ecNumber>
    </recommendedName>
</protein>
<dbReference type="PROSITE" id="PS01188">
    <property type="entry name" value="ELO"/>
    <property type="match status" value="1"/>
</dbReference>
<keyword evidence="7 12" id="KW-1133">Transmembrane helix</keyword>
<evidence type="ECO:0000256" key="7">
    <source>
        <dbReference type="ARBA" id="ARBA00022989"/>
    </source>
</evidence>
<keyword evidence="6 12" id="KW-0276">Fatty acid metabolism</keyword>
<dbReference type="GO" id="GO:0009922">
    <property type="term" value="F:fatty acid elongase activity"/>
    <property type="evidence" value="ECO:0007669"/>
    <property type="project" value="UniProtKB-EC"/>
</dbReference>
<keyword evidence="9 12" id="KW-0472">Membrane</keyword>
<evidence type="ECO:0000256" key="1">
    <source>
        <dbReference type="ARBA" id="ARBA00004141"/>
    </source>
</evidence>
<keyword evidence="10 12" id="KW-0275">Fatty acid biosynthesis</keyword>
<comment type="similarity">
    <text evidence="2 12">Belongs to the ELO family.</text>
</comment>
<organism evidence="13 14">
    <name type="scientific">Blattamonas nauphoetae</name>
    <dbReference type="NCBI Taxonomy" id="2049346"/>
    <lineage>
        <taxon>Eukaryota</taxon>
        <taxon>Metamonada</taxon>
        <taxon>Preaxostyla</taxon>
        <taxon>Oxymonadida</taxon>
        <taxon>Blattamonas</taxon>
    </lineage>
</organism>
<reference evidence="13 14" key="1">
    <citation type="journal article" date="2022" name="bioRxiv">
        <title>Genomics of Preaxostyla Flagellates Illuminates Evolutionary Transitions and the Path Towards Mitochondrial Loss.</title>
        <authorList>
            <person name="Novak L.V.F."/>
            <person name="Treitli S.C."/>
            <person name="Pyrih J."/>
            <person name="Halakuc P."/>
            <person name="Pipaliya S.V."/>
            <person name="Vacek V."/>
            <person name="Brzon O."/>
            <person name="Soukal P."/>
            <person name="Eme L."/>
            <person name="Dacks J.B."/>
            <person name="Karnkowska A."/>
            <person name="Elias M."/>
            <person name="Hampl V."/>
        </authorList>
    </citation>
    <scope>NUCLEOTIDE SEQUENCE [LARGE SCALE GENOMIC DNA]</scope>
    <source>
        <strain evidence="13">NAU3</strain>
        <tissue evidence="13">Gut</tissue>
    </source>
</reference>
<evidence type="ECO:0000256" key="2">
    <source>
        <dbReference type="ARBA" id="ARBA00007263"/>
    </source>
</evidence>
<feature type="transmembrane region" description="Helical" evidence="12">
    <location>
        <begin position="214"/>
        <end position="234"/>
    </location>
</feature>
<proteinExistence type="inferred from homology"/>
<comment type="caution">
    <text evidence="13">The sequence shown here is derived from an EMBL/GenBank/DDBJ whole genome shotgun (WGS) entry which is preliminary data.</text>
</comment>
<dbReference type="Pfam" id="PF01151">
    <property type="entry name" value="ELO"/>
    <property type="match status" value="1"/>
</dbReference>
<evidence type="ECO:0000256" key="6">
    <source>
        <dbReference type="ARBA" id="ARBA00022832"/>
    </source>
</evidence>
<dbReference type="EC" id="2.3.1.-" evidence="12"/>
<sequence>MGKTPLTQKWVMLLSAYLYLLSLYLLKKFMEPRKENKLKWFSAFHNFFLSFFSGVTGIMILYEIFRHRDRFSSNSEWLRNLFALPVGTPMKGRVYWWCYIYGVTKWIELIDTWIILVRKAKKGITFLHVFHHSGMLTLPFLWFEAKFGAIWMPCMLNSFVHVIMYYYYGLASLGKRSRIRRYITLIQLIQFSLGLLYFLWFIPAKLFFRVDCSGNTPFMIFCCFLDGFFFYLFYDFYITEYRSSVAAKQLSQSSRQGQGDSLSLLEAGSAELEEKEITQSFEETPTLDTTQL</sequence>
<feature type="transmembrane region" description="Helical" evidence="12">
    <location>
        <begin position="47"/>
        <end position="65"/>
    </location>
</feature>
<evidence type="ECO:0000256" key="10">
    <source>
        <dbReference type="ARBA" id="ARBA00023160"/>
    </source>
</evidence>
<keyword evidence="8 12" id="KW-0443">Lipid metabolism</keyword>
<keyword evidence="4 12" id="KW-0808">Transferase</keyword>
<evidence type="ECO:0000256" key="3">
    <source>
        <dbReference type="ARBA" id="ARBA00022516"/>
    </source>
</evidence>
<feature type="transmembrane region" description="Helical" evidence="12">
    <location>
        <begin position="94"/>
        <end position="117"/>
    </location>
</feature>
<name>A0ABQ9X9U9_9EUKA</name>
<dbReference type="Proteomes" id="UP001281761">
    <property type="component" value="Unassembled WGS sequence"/>
</dbReference>
<comment type="catalytic activity">
    <reaction evidence="12">
        <text>an acyl-CoA + malonyl-CoA + H(+) = a 3-oxoacyl-CoA + CO2 + CoA</text>
        <dbReference type="Rhea" id="RHEA:50252"/>
        <dbReference type="ChEBI" id="CHEBI:15378"/>
        <dbReference type="ChEBI" id="CHEBI:16526"/>
        <dbReference type="ChEBI" id="CHEBI:57287"/>
        <dbReference type="ChEBI" id="CHEBI:57384"/>
        <dbReference type="ChEBI" id="CHEBI:58342"/>
        <dbReference type="ChEBI" id="CHEBI:90726"/>
    </reaction>
    <physiologicalReaction direction="left-to-right" evidence="12">
        <dbReference type="Rhea" id="RHEA:50253"/>
    </physiologicalReaction>
</comment>
<keyword evidence="5 12" id="KW-0812">Transmembrane</keyword>
<evidence type="ECO:0000256" key="9">
    <source>
        <dbReference type="ARBA" id="ARBA00023136"/>
    </source>
</evidence>
<gene>
    <name evidence="13" type="ORF">BLNAU_16888</name>
</gene>
<evidence type="ECO:0000256" key="8">
    <source>
        <dbReference type="ARBA" id="ARBA00023098"/>
    </source>
</evidence>
<comment type="catalytic activity">
    <reaction evidence="11">
        <text>a very-long-chain acyl-CoA + malonyl-CoA + H(+) = a very-long-chain 3-oxoacyl-CoA + CO2 + CoA</text>
        <dbReference type="Rhea" id="RHEA:32727"/>
        <dbReference type="ChEBI" id="CHEBI:15378"/>
        <dbReference type="ChEBI" id="CHEBI:16526"/>
        <dbReference type="ChEBI" id="CHEBI:57287"/>
        <dbReference type="ChEBI" id="CHEBI:57384"/>
        <dbReference type="ChEBI" id="CHEBI:90725"/>
        <dbReference type="ChEBI" id="CHEBI:90736"/>
        <dbReference type="EC" id="2.3.1.199"/>
    </reaction>
</comment>
<dbReference type="PANTHER" id="PTHR11157">
    <property type="entry name" value="FATTY ACID ACYL TRANSFERASE-RELATED"/>
    <property type="match status" value="1"/>
</dbReference>
<feature type="transmembrane region" description="Helical" evidence="12">
    <location>
        <begin position="6"/>
        <end position="26"/>
    </location>
</feature>
<evidence type="ECO:0000313" key="14">
    <source>
        <dbReference type="Proteomes" id="UP001281761"/>
    </source>
</evidence>
<evidence type="ECO:0000256" key="11">
    <source>
        <dbReference type="ARBA" id="ARBA00047375"/>
    </source>
</evidence>
<keyword evidence="14" id="KW-1185">Reference proteome</keyword>
<dbReference type="InterPro" id="IPR002076">
    <property type="entry name" value="ELO_fam"/>
</dbReference>
<feature type="transmembrane region" description="Helical" evidence="12">
    <location>
        <begin position="149"/>
        <end position="170"/>
    </location>
</feature>
<evidence type="ECO:0000256" key="5">
    <source>
        <dbReference type="ARBA" id="ARBA00022692"/>
    </source>
</evidence>
<evidence type="ECO:0000256" key="4">
    <source>
        <dbReference type="ARBA" id="ARBA00022679"/>
    </source>
</evidence>
<dbReference type="EMBL" id="JARBJD010000182">
    <property type="protein sequence ID" value="KAK2948179.1"/>
    <property type="molecule type" value="Genomic_DNA"/>
</dbReference>
<keyword evidence="3 12" id="KW-0444">Lipid biosynthesis</keyword>
<evidence type="ECO:0000256" key="12">
    <source>
        <dbReference type="RuleBase" id="RU361115"/>
    </source>
</evidence>
<dbReference type="PANTHER" id="PTHR11157:SF134">
    <property type="entry name" value="ELONGATION OF FATTY ACIDS PROTEIN 1-RELATED"/>
    <property type="match status" value="1"/>
</dbReference>
<feature type="transmembrane region" description="Helical" evidence="12">
    <location>
        <begin position="124"/>
        <end position="143"/>
    </location>
</feature>
<comment type="subcellular location">
    <subcellularLocation>
        <location evidence="1">Membrane</location>
        <topology evidence="1">Multi-pass membrane protein</topology>
    </subcellularLocation>
</comment>